<evidence type="ECO:0000313" key="2">
    <source>
        <dbReference type="EMBL" id="TWT55484.1"/>
    </source>
</evidence>
<reference evidence="2 3" key="1">
    <citation type="submission" date="2019-02" db="EMBL/GenBank/DDBJ databases">
        <title>Deep-cultivation of Planctomycetes and their phenomic and genomic characterization uncovers novel biology.</title>
        <authorList>
            <person name="Wiegand S."/>
            <person name="Jogler M."/>
            <person name="Boedeker C."/>
            <person name="Pinto D."/>
            <person name="Vollmers J."/>
            <person name="Rivas-Marin E."/>
            <person name="Kohn T."/>
            <person name="Peeters S.H."/>
            <person name="Heuer A."/>
            <person name="Rast P."/>
            <person name="Oberbeckmann S."/>
            <person name="Bunk B."/>
            <person name="Jeske O."/>
            <person name="Meyerdierks A."/>
            <person name="Storesund J.E."/>
            <person name="Kallscheuer N."/>
            <person name="Luecker S."/>
            <person name="Lage O.M."/>
            <person name="Pohl T."/>
            <person name="Merkel B.J."/>
            <person name="Hornburger P."/>
            <person name="Mueller R.-W."/>
            <person name="Bruemmer F."/>
            <person name="Labrenz M."/>
            <person name="Spormann A.M."/>
            <person name="Op Den Camp H."/>
            <person name="Overmann J."/>
            <person name="Amann R."/>
            <person name="Jetten M.S.M."/>
            <person name="Mascher T."/>
            <person name="Medema M.H."/>
            <person name="Devos D.P."/>
            <person name="Kaster A.-K."/>
            <person name="Ovreas L."/>
            <person name="Rohde M."/>
            <person name="Galperin M.Y."/>
            <person name="Jogler C."/>
        </authorList>
    </citation>
    <scope>NUCLEOTIDE SEQUENCE [LARGE SCALE GENOMIC DNA]</scope>
    <source>
        <strain evidence="2 3">CA85</strain>
    </source>
</reference>
<protein>
    <submittedName>
        <fullName evidence="2">Uncharacterized protein</fullName>
    </submittedName>
</protein>
<gene>
    <name evidence="2" type="ORF">CA85_48970</name>
</gene>
<accession>A0A5C5WX02</accession>
<dbReference type="Proteomes" id="UP000318053">
    <property type="component" value="Unassembled WGS sequence"/>
</dbReference>
<proteinExistence type="predicted"/>
<keyword evidence="3" id="KW-1185">Reference proteome</keyword>
<dbReference type="AlphaFoldDB" id="A0A5C5WX02"/>
<name>A0A5C5WX02_9BACT</name>
<evidence type="ECO:0000313" key="3">
    <source>
        <dbReference type="Proteomes" id="UP000318053"/>
    </source>
</evidence>
<evidence type="ECO:0000256" key="1">
    <source>
        <dbReference type="SAM" id="MobiDB-lite"/>
    </source>
</evidence>
<organism evidence="2 3">
    <name type="scientific">Allorhodopirellula solitaria</name>
    <dbReference type="NCBI Taxonomy" id="2527987"/>
    <lineage>
        <taxon>Bacteria</taxon>
        <taxon>Pseudomonadati</taxon>
        <taxon>Planctomycetota</taxon>
        <taxon>Planctomycetia</taxon>
        <taxon>Pirellulales</taxon>
        <taxon>Pirellulaceae</taxon>
        <taxon>Allorhodopirellula</taxon>
    </lineage>
</organism>
<feature type="region of interest" description="Disordered" evidence="1">
    <location>
        <begin position="40"/>
        <end position="73"/>
    </location>
</feature>
<dbReference type="EMBL" id="SJPK01000025">
    <property type="protein sequence ID" value="TWT55484.1"/>
    <property type="molecule type" value="Genomic_DNA"/>
</dbReference>
<sequence>MAVEAGAAVLADHEMREGIACGARACPNFSQRVPRLDVSVDEAGVPSTNEEVLRRRPPEPISESNLSCDVFRT</sequence>
<comment type="caution">
    <text evidence="2">The sequence shown here is derived from an EMBL/GenBank/DDBJ whole genome shotgun (WGS) entry which is preliminary data.</text>
</comment>